<feature type="binding site" evidence="6">
    <location>
        <begin position="11"/>
        <end position="12"/>
    </location>
    <ligand>
        <name>NAD(+)</name>
        <dbReference type="ChEBI" id="CHEBI:57540"/>
    </ligand>
</feature>
<feature type="active site" description="Nucleophile" evidence="4">
    <location>
        <position position="150"/>
    </location>
</feature>
<dbReference type="PIRSF" id="PIRSF000149">
    <property type="entry name" value="GAP_DH"/>
    <property type="match status" value="1"/>
</dbReference>
<feature type="binding site" evidence="5">
    <location>
        <begin position="149"/>
        <end position="151"/>
    </location>
    <ligand>
        <name>D-glyceraldehyde 3-phosphate</name>
        <dbReference type="ChEBI" id="CHEBI:59776"/>
    </ligand>
</feature>
<dbReference type="KEGG" id="oho:Oweho_1330"/>
<accession>G8R7H6</accession>
<dbReference type="HOGENOM" id="CLU_030140_0_2_10"/>
<feature type="binding site" evidence="6">
    <location>
        <position position="119"/>
    </location>
    <ligand>
        <name>NAD(+)</name>
        <dbReference type="ChEBI" id="CHEBI:57540"/>
    </ligand>
</feature>
<keyword evidence="6" id="KW-0547">Nucleotide-binding</keyword>
<evidence type="ECO:0000313" key="11">
    <source>
        <dbReference type="EMBL" id="AEV32329.1"/>
    </source>
</evidence>
<evidence type="ECO:0000256" key="9">
    <source>
        <dbReference type="RuleBase" id="RU361160"/>
    </source>
</evidence>
<dbReference type="SUPFAM" id="SSF55347">
    <property type="entry name" value="Glyceraldehyde-3-phosphate dehydrogenase-like, C-terminal domain"/>
    <property type="match status" value="1"/>
</dbReference>
<comment type="similarity">
    <text evidence="1 8">Belongs to the glyceraldehyde-3-phosphate dehydrogenase family.</text>
</comment>
<keyword evidence="6" id="KW-0520">NAD</keyword>
<keyword evidence="12" id="KW-1185">Reference proteome</keyword>
<dbReference type="Gene3D" id="3.30.360.10">
    <property type="entry name" value="Dihydrodipicolinate Reductase, domain 2"/>
    <property type="match status" value="1"/>
</dbReference>
<dbReference type="EC" id="1.2.1.-" evidence="9"/>
<feature type="domain" description="Glyceraldehyde 3-phosphate dehydrogenase NAD(P) binding" evidence="10">
    <location>
        <begin position="2"/>
        <end position="150"/>
    </location>
</feature>
<dbReference type="GO" id="GO:0006006">
    <property type="term" value="P:glucose metabolic process"/>
    <property type="evidence" value="ECO:0007669"/>
    <property type="project" value="InterPro"/>
</dbReference>
<evidence type="ECO:0000256" key="2">
    <source>
        <dbReference type="ARBA" id="ARBA00011881"/>
    </source>
</evidence>
<dbReference type="CDD" id="cd18126">
    <property type="entry name" value="GAPDH_I_C"/>
    <property type="match status" value="1"/>
</dbReference>
<evidence type="ECO:0000256" key="4">
    <source>
        <dbReference type="PIRSR" id="PIRSR000149-1"/>
    </source>
</evidence>
<keyword evidence="3 9" id="KW-0560">Oxidoreductase</keyword>
<evidence type="ECO:0000256" key="5">
    <source>
        <dbReference type="PIRSR" id="PIRSR000149-2"/>
    </source>
</evidence>
<dbReference type="InterPro" id="IPR020829">
    <property type="entry name" value="GlycerAld_3-P_DH_cat"/>
</dbReference>
<reference evidence="11 12" key="1">
    <citation type="journal article" date="2012" name="Stand. Genomic Sci.">
        <title>Genome sequence of the orange-pigmented seawater bacterium Owenweeksia hongkongensis type strain (UST20020801(T)).</title>
        <authorList>
            <person name="Riedel T."/>
            <person name="Held B."/>
            <person name="Nolan M."/>
            <person name="Lucas S."/>
            <person name="Lapidus A."/>
            <person name="Tice H."/>
            <person name="Del Rio T.G."/>
            <person name="Cheng J.F."/>
            <person name="Han C."/>
            <person name="Tapia R."/>
            <person name="Goodwin L.A."/>
            <person name="Pitluck S."/>
            <person name="Liolios K."/>
            <person name="Mavromatis K."/>
            <person name="Pagani I."/>
            <person name="Ivanova N."/>
            <person name="Mikhailova N."/>
            <person name="Pati A."/>
            <person name="Chen A."/>
            <person name="Palaniappan K."/>
            <person name="Rohde M."/>
            <person name="Tindall B.J."/>
            <person name="Detter J.C."/>
            <person name="Goker M."/>
            <person name="Woyke T."/>
            <person name="Bristow J."/>
            <person name="Eisen J.A."/>
            <person name="Markowitz V."/>
            <person name="Hugenholtz P."/>
            <person name="Klenk H.P."/>
            <person name="Kyrpides N.C."/>
        </authorList>
    </citation>
    <scope>NUCLEOTIDE SEQUENCE</scope>
    <source>
        <strain evidence="12">DSM 17368 / JCM 12287 / NRRL B-23963</strain>
    </source>
</reference>
<dbReference type="EMBL" id="CP003156">
    <property type="protein sequence ID" value="AEV32329.1"/>
    <property type="molecule type" value="Genomic_DNA"/>
</dbReference>
<dbReference type="InterPro" id="IPR020830">
    <property type="entry name" value="GlycerAld_3-P_DH_AS"/>
</dbReference>
<dbReference type="SMART" id="SM00846">
    <property type="entry name" value="Gp_dh_N"/>
    <property type="match status" value="1"/>
</dbReference>
<dbReference type="PATRIC" id="fig|926562.3.peg.1341"/>
<dbReference type="PRINTS" id="PR00078">
    <property type="entry name" value="G3PDHDRGNASE"/>
</dbReference>
<feature type="binding site" evidence="6">
    <location>
        <position position="312"/>
    </location>
    <ligand>
        <name>NAD(+)</name>
        <dbReference type="ChEBI" id="CHEBI:57540"/>
    </ligand>
</feature>
<dbReference type="AlphaFoldDB" id="G8R7H6"/>
<evidence type="ECO:0000256" key="8">
    <source>
        <dbReference type="RuleBase" id="RU000397"/>
    </source>
</evidence>
<dbReference type="Pfam" id="PF02800">
    <property type="entry name" value="Gp_dh_C"/>
    <property type="match status" value="1"/>
</dbReference>
<dbReference type="Gene3D" id="3.40.50.720">
    <property type="entry name" value="NAD(P)-binding Rossmann-like Domain"/>
    <property type="match status" value="1"/>
</dbReference>
<dbReference type="Pfam" id="PF00044">
    <property type="entry name" value="Gp_dh_N"/>
    <property type="match status" value="1"/>
</dbReference>
<proteinExistence type="inferred from homology"/>
<dbReference type="OrthoDB" id="9803304at2"/>
<dbReference type="PROSITE" id="PS00071">
    <property type="entry name" value="GAPDH"/>
    <property type="match status" value="1"/>
</dbReference>
<feature type="binding site" evidence="5">
    <location>
        <begin position="208"/>
        <end position="209"/>
    </location>
    <ligand>
        <name>D-glyceraldehyde 3-phosphate</name>
        <dbReference type="ChEBI" id="CHEBI:59776"/>
    </ligand>
</feature>
<dbReference type="GO" id="GO:0050661">
    <property type="term" value="F:NADP binding"/>
    <property type="evidence" value="ECO:0007669"/>
    <property type="project" value="InterPro"/>
</dbReference>
<evidence type="ECO:0000256" key="6">
    <source>
        <dbReference type="PIRSR" id="PIRSR000149-3"/>
    </source>
</evidence>
<feature type="binding site" evidence="6">
    <location>
        <position position="33"/>
    </location>
    <ligand>
        <name>NAD(+)</name>
        <dbReference type="ChEBI" id="CHEBI:57540"/>
    </ligand>
</feature>
<evidence type="ECO:0000256" key="3">
    <source>
        <dbReference type="ARBA" id="ARBA00023002"/>
    </source>
</evidence>
<dbReference type="FunFam" id="3.40.50.720:FF:000001">
    <property type="entry name" value="Glyceraldehyde-3-phosphate dehydrogenase"/>
    <property type="match status" value="1"/>
</dbReference>
<dbReference type="RefSeq" id="WP_014201685.1">
    <property type="nucleotide sequence ID" value="NC_016599.1"/>
</dbReference>
<evidence type="ECO:0000313" key="12">
    <source>
        <dbReference type="Proteomes" id="UP000005631"/>
    </source>
</evidence>
<protein>
    <recommendedName>
        <fullName evidence="9">Glyceraldehyde-3-phosphate dehydrogenase</fullName>
        <ecNumber evidence="9">1.2.1.-</ecNumber>
    </recommendedName>
</protein>
<dbReference type="SUPFAM" id="SSF51735">
    <property type="entry name" value="NAD(P)-binding Rossmann-fold domains"/>
    <property type="match status" value="1"/>
</dbReference>
<sequence length="330" mass="35807">MIKIAINGFGRIGRLTFRQLLKKENVKVVAINDLTDTRTLSHLLKYDSVHGKLNEDVTHTTNSIKVGAHEIKVFSEKDPTKLPWGDLNIDVVLECTGIFRNKEKMSYHLQAGARKVLLSAPASDDIKTIVMGVNDDNLSPDDLLISNASCTTNCLAPMSKVLNDNFGIVRGFMTTTHAYTADQNLQDGPHSDLRRARAAALSIIPTSTGAAKAISLVIPELEGKLDGFAMRVPTPTGSVTDLTVELEKNATVEDINRLMKEAANGSLKGILEFSDAPLVSADIVGNQHSCILDSDLTNVNGKLVKIVGWYDNESGYSSRLADMAVRMGES</sequence>
<dbReference type="Proteomes" id="UP000005631">
    <property type="component" value="Chromosome"/>
</dbReference>
<dbReference type="InterPro" id="IPR036291">
    <property type="entry name" value="NAD(P)-bd_dom_sf"/>
</dbReference>
<gene>
    <name evidence="11" type="ordered locus">Oweho_1330</name>
</gene>
<feature type="binding site" evidence="5">
    <location>
        <position position="231"/>
    </location>
    <ligand>
        <name>D-glyceraldehyde 3-phosphate</name>
        <dbReference type="ChEBI" id="CHEBI:59776"/>
    </ligand>
</feature>
<feature type="binding site" evidence="5">
    <location>
        <position position="180"/>
    </location>
    <ligand>
        <name>D-glyceraldehyde 3-phosphate</name>
        <dbReference type="ChEBI" id="CHEBI:59776"/>
    </ligand>
</feature>
<dbReference type="InterPro" id="IPR006424">
    <property type="entry name" value="Glyceraldehyde-3-P_DH_1"/>
</dbReference>
<dbReference type="GO" id="GO:0016620">
    <property type="term" value="F:oxidoreductase activity, acting on the aldehyde or oxo group of donors, NAD or NADP as acceptor"/>
    <property type="evidence" value="ECO:0007669"/>
    <property type="project" value="InterPro"/>
</dbReference>
<organism evidence="11 12">
    <name type="scientific">Owenweeksia hongkongensis (strain DSM 17368 / CIP 108786 / JCM 12287 / NRRL B-23963 / UST20020801)</name>
    <dbReference type="NCBI Taxonomy" id="926562"/>
    <lineage>
        <taxon>Bacteria</taxon>
        <taxon>Pseudomonadati</taxon>
        <taxon>Bacteroidota</taxon>
        <taxon>Flavobacteriia</taxon>
        <taxon>Flavobacteriales</taxon>
        <taxon>Owenweeksiaceae</taxon>
        <taxon>Owenweeksia</taxon>
    </lineage>
</organism>
<dbReference type="InterPro" id="IPR020831">
    <property type="entry name" value="GlycerAld/Erythrose_P_DH"/>
</dbReference>
<feature type="site" description="Activates thiol group during catalysis" evidence="7">
    <location>
        <position position="177"/>
    </location>
</feature>
<dbReference type="STRING" id="926562.Oweho_1330"/>
<dbReference type="InterPro" id="IPR020828">
    <property type="entry name" value="GlycerAld_3-P_DH_NAD(P)-bd"/>
</dbReference>
<dbReference type="eggNOG" id="COG0057">
    <property type="taxonomic scope" value="Bacteria"/>
</dbReference>
<comment type="subunit">
    <text evidence="2">Homotetramer.</text>
</comment>
<dbReference type="CDD" id="cd05214">
    <property type="entry name" value="GAPDH_I_N"/>
    <property type="match status" value="1"/>
</dbReference>
<evidence type="ECO:0000259" key="10">
    <source>
        <dbReference type="SMART" id="SM00846"/>
    </source>
</evidence>
<evidence type="ECO:0000256" key="7">
    <source>
        <dbReference type="PIRSR" id="PIRSR000149-4"/>
    </source>
</evidence>
<name>G8R7H6_OWEHD</name>
<evidence type="ECO:0000256" key="1">
    <source>
        <dbReference type="ARBA" id="ARBA00007406"/>
    </source>
</evidence>
<dbReference type="PANTHER" id="PTHR43148">
    <property type="entry name" value="GLYCERALDEHYDE-3-PHOSPHATE DEHYDROGENASE 2"/>
    <property type="match status" value="1"/>
</dbReference>
<dbReference type="FunFam" id="3.30.360.10:FF:000002">
    <property type="entry name" value="Glyceraldehyde-3-phosphate dehydrogenase"/>
    <property type="match status" value="1"/>
</dbReference>
<dbReference type="NCBIfam" id="TIGR01534">
    <property type="entry name" value="GAPDH-I"/>
    <property type="match status" value="1"/>
</dbReference>
<dbReference type="GO" id="GO:0051287">
    <property type="term" value="F:NAD binding"/>
    <property type="evidence" value="ECO:0007669"/>
    <property type="project" value="InterPro"/>
</dbReference>